<organism evidence="1 2">
    <name type="scientific">Trichinella britovi</name>
    <name type="common">Parasitic roundworm</name>
    <dbReference type="NCBI Taxonomy" id="45882"/>
    <lineage>
        <taxon>Eukaryota</taxon>
        <taxon>Metazoa</taxon>
        <taxon>Ecdysozoa</taxon>
        <taxon>Nematoda</taxon>
        <taxon>Enoplea</taxon>
        <taxon>Dorylaimia</taxon>
        <taxon>Trichinellida</taxon>
        <taxon>Trichinellidae</taxon>
        <taxon>Trichinella</taxon>
    </lineage>
</organism>
<sequence>MASSLTKCWNFRYTENNVKTSTKLASSHFHCSTAILLSCTVTEYAYFQDAEKVHCTGKRCRFRRNAFSFGSNVNCHLMKMGTSLTKSISMKMILWKSSCYTVSCTHKRENLGRRVLPGNCKRVQQVHGRRRFGEDVASTVSDRSPK</sequence>
<dbReference type="STRING" id="45882.A0A0V1CMX0"/>
<dbReference type="Proteomes" id="UP000054653">
    <property type="component" value="Unassembled WGS sequence"/>
</dbReference>
<evidence type="ECO:0000313" key="2">
    <source>
        <dbReference type="Proteomes" id="UP000054653"/>
    </source>
</evidence>
<protein>
    <submittedName>
        <fullName evidence="1">Uncharacterized protein</fullName>
    </submittedName>
</protein>
<dbReference type="AlphaFoldDB" id="A0A0V1CMX0"/>
<name>A0A0V1CMX0_TRIBR</name>
<accession>A0A0V1CMX0</accession>
<comment type="caution">
    <text evidence="1">The sequence shown here is derived from an EMBL/GenBank/DDBJ whole genome shotgun (WGS) entry which is preliminary data.</text>
</comment>
<proteinExistence type="predicted"/>
<keyword evidence="2" id="KW-1185">Reference proteome</keyword>
<gene>
    <name evidence="1" type="ORF">T03_7534</name>
</gene>
<evidence type="ECO:0000313" key="1">
    <source>
        <dbReference type="EMBL" id="KRY50487.1"/>
    </source>
</evidence>
<dbReference type="EMBL" id="JYDI01000149">
    <property type="protein sequence ID" value="KRY50487.1"/>
    <property type="molecule type" value="Genomic_DNA"/>
</dbReference>
<reference evidence="1 2" key="1">
    <citation type="submission" date="2015-01" db="EMBL/GenBank/DDBJ databases">
        <title>Evolution of Trichinella species and genotypes.</title>
        <authorList>
            <person name="Korhonen P.K."/>
            <person name="Edoardo P."/>
            <person name="Giuseppe L.R."/>
            <person name="Gasser R.B."/>
        </authorList>
    </citation>
    <scope>NUCLEOTIDE SEQUENCE [LARGE SCALE GENOMIC DNA]</scope>
    <source>
        <strain evidence="1">ISS120</strain>
    </source>
</reference>